<keyword evidence="3" id="KW-1185">Reference proteome</keyword>
<dbReference type="InterPro" id="IPR025870">
    <property type="entry name" value="Glyoxalase-like_dom"/>
</dbReference>
<dbReference type="EMBL" id="ML742253">
    <property type="protein sequence ID" value="KAE8146597.1"/>
    <property type="molecule type" value="Genomic_DNA"/>
</dbReference>
<reference evidence="2 3" key="1">
    <citation type="submission" date="2019-04" db="EMBL/GenBank/DDBJ databases">
        <title>Friends and foes A comparative genomics study of 23 Aspergillus species from section Flavi.</title>
        <authorList>
            <consortium name="DOE Joint Genome Institute"/>
            <person name="Kjaerbolling I."/>
            <person name="Vesth T."/>
            <person name="Frisvad J.C."/>
            <person name="Nybo J.L."/>
            <person name="Theobald S."/>
            <person name="Kildgaard S."/>
            <person name="Isbrandt T."/>
            <person name="Kuo A."/>
            <person name="Sato A."/>
            <person name="Lyhne E.K."/>
            <person name="Kogle M.E."/>
            <person name="Wiebenga A."/>
            <person name="Kun R.S."/>
            <person name="Lubbers R.J."/>
            <person name="Makela M.R."/>
            <person name="Barry K."/>
            <person name="Chovatia M."/>
            <person name="Clum A."/>
            <person name="Daum C."/>
            <person name="Haridas S."/>
            <person name="He G."/>
            <person name="LaButti K."/>
            <person name="Lipzen A."/>
            <person name="Mondo S."/>
            <person name="Riley R."/>
            <person name="Salamov A."/>
            <person name="Simmons B.A."/>
            <person name="Magnuson J.K."/>
            <person name="Henrissat B."/>
            <person name="Mortensen U.H."/>
            <person name="Larsen T.O."/>
            <person name="Devries R.P."/>
            <person name="Grigoriev I.V."/>
            <person name="Machida M."/>
            <person name="Baker S.E."/>
            <person name="Andersen M.R."/>
        </authorList>
    </citation>
    <scope>NUCLEOTIDE SEQUENCE [LARGE SCALE GENOMIC DNA]</scope>
    <source>
        <strain evidence="2 3">IBT 18842</strain>
    </source>
</reference>
<dbReference type="PANTHER" id="PTHR40265">
    <property type="entry name" value="BLL2707 PROTEIN"/>
    <property type="match status" value="1"/>
</dbReference>
<dbReference type="Gene3D" id="3.10.180.10">
    <property type="entry name" value="2,3-Dihydroxybiphenyl 1,2-Dioxygenase, domain 1"/>
    <property type="match status" value="1"/>
</dbReference>
<evidence type="ECO:0000313" key="3">
    <source>
        <dbReference type="Proteomes" id="UP000325780"/>
    </source>
</evidence>
<name>A0A5N6TJS8_ASPAV</name>
<dbReference type="InterPro" id="IPR029068">
    <property type="entry name" value="Glyas_Bleomycin-R_OHBP_Dase"/>
</dbReference>
<sequence>MSSNPPSPRLDHIVILVTYATLETLSERLQQWFVIAPGGTHADGLTANKLILLPDGVYLEFIAFVRDVDPDRRRNHRWGTQTENTIIDWALTLPTERDFPPVQQRVQASTSGFKYQDLVAGGRRRDDGTILEWVISTAIDSLGDATPPGRLPFWCLDRTPRGWRVPYQEQPDLIQHPSQVLGISSVAVSAPEAQISGLAAAYNAISAPGDLTTATTRDWHYEVPSGSPAGKRTISLSGNGQGTNITFAFHGPVPGRIELLPGLVLTVE</sequence>
<proteinExistence type="predicted"/>
<evidence type="ECO:0000259" key="1">
    <source>
        <dbReference type="Pfam" id="PF13468"/>
    </source>
</evidence>
<dbReference type="AlphaFoldDB" id="A0A5N6TJS8"/>
<accession>A0A5N6TJS8</accession>
<evidence type="ECO:0000313" key="2">
    <source>
        <dbReference type="EMBL" id="KAE8146597.1"/>
    </source>
</evidence>
<gene>
    <name evidence="2" type="ORF">BDV25DRAFT_162196</name>
</gene>
<dbReference type="PANTHER" id="PTHR40265:SF1">
    <property type="entry name" value="GLYOXALASE-LIKE DOMAIN-CONTAINING PROTEIN"/>
    <property type="match status" value="1"/>
</dbReference>
<feature type="domain" description="Glyoxalase-like" evidence="1">
    <location>
        <begin position="10"/>
        <end position="194"/>
    </location>
</feature>
<organism evidence="2 3">
    <name type="scientific">Aspergillus avenaceus</name>
    <dbReference type="NCBI Taxonomy" id="36643"/>
    <lineage>
        <taxon>Eukaryota</taxon>
        <taxon>Fungi</taxon>
        <taxon>Dikarya</taxon>
        <taxon>Ascomycota</taxon>
        <taxon>Pezizomycotina</taxon>
        <taxon>Eurotiomycetes</taxon>
        <taxon>Eurotiomycetidae</taxon>
        <taxon>Eurotiales</taxon>
        <taxon>Aspergillaceae</taxon>
        <taxon>Aspergillus</taxon>
        <taxon>Aspergillus subgen. Circumdati</taxon>
    </lineage>
</organism>
<protein>
    <submittedName>
        <fullName evidence="2">Glyoxalase-like domain-containing protein</fullName>
    </submittedName>
</protein>
<dbReference type="OrthoDB" id="408973at2759"/>
<dbReference type="Proteomes" id="UP000325780">
    <property type="component" value="Unassembled WGS sequence"/>
</dbReference>
<dbReference type="Pfam" id="PF13468">
    <property type="entry name" value="Glyoxalase_3"/>
    <property type="match status" value="1"/>
</dbReference>